<dbReference type="SUPFAM" id="SSF81799">
    <property type="entry name" value="Putative methyltransferase TM0872, insert domain"/>
    <property type="match status" value="1"/>
</dbReference>
<feature type="binding site" evidence="7">
    <location>
        <position position="111"/>
    </location>
    <ligand>
        <name>S-adenosyl-L-methionine</name>
        <dbReference type="ChEBI" id="CHEBI:59789"/>
    </ligand>
</feature>
<dbReference type="GO" id="GO:0071424">
    <property type="term" value="F:rRNA (cytosine-N4-)-methyltransferase activity"/>
    <property type="evidence" value="ECO:0007669"/>
    <property type="project" value="UniProtKB-UniRule"/>
</dbReference>
<dbReference type="Gene3D" id="1.10.150.170">
    <property type="entry name" value="Putative methyltransferase TM0872, insert domain"/>
    <property type="match status" value="1"/>
</dbReference>
<reference evidence="8 9" key="1">
    <citation type="journal article" date="2015" name="Genome Announc.">
        <title>Genomes of Geoalkalibacter ferrihydriticus Z-0531T and Geoalkalibacter subterraneus Red1T, Two Haloalkaliphilic Metal-Reducing Deltaproteobacteria.</title>
        <authorList>
            <person name="Badalamenti J.P."/>
            <person name="Krajmalnik-Brown R."/>
            <person name="Torres C.I."/>
            <person name="Bond D.R."/>
        </authorList>
    </citation>
    <scope>NUCLEOTIDE SEQUENCE [LARGE SCALE GENOMIC DNA]</scope>
    <source>
        <strain evidence="8 9">Red1</strain>
    </source>
</reference>
<dbReference type="FunFam" id="1.10.150.170:FF:000001">
    <property type="entry name" value="Ribosomal RNA small subunit methyltransferase H"/>
    <property type="match status" value="1"/>
</dbReference>
<keyword evidence="3 7" id="KW-0698">rRNA processing</keyword>
<dbReference type="PANTHER" id="PTHR11265">
    <property type="entry name" value="S-ADENOSYL-METHYLTRANSFERASE MRAW"/>
    <property type="match status" value="1"/>
</dbReference>
<comment type="catalytic activity">
    <reaction evidence="7">
        <text>cytidine(1402) in 16S rRNA + S-adenosyl-L-methionine = N(4)-methylcytidine(1402) in 16S rRNA + S-adenosyl-L-homocysteine + H(+)</text>
        <dbReference type="Rhea" id="RHEA:42928"/>
        <dbReference type="Rhea" id="RHEA-COMP:10286"/>
        <dbReference type="Rhea" id="RHEA-COMP:10287"/>
        <dbReference type="ChEBI" id="CHEBI:15378"/>
        <dbReference type="ChEBI" id="CHEBI:57856"/>
        <dbReference type="ChEBI" id="CHEBI:59789"/>
        <dbReference type="ChEBI" id="CHEBI:74506"/>
        <dbReference type="ChEBI" id="CHEBI:82748"/>
        <dbReference type="EC" id="2.1.1.199"/>
    </reaction>
</comment>
<dbReference type="GO" id="GO:0070475">
    <property type="term" value="P:rRNA base methylation"/>
    <property type="evidence" value="ECO:0007669"/>
    <property type="project" value="UniProtKB-UniRule"/>
</dbReference>
<dbReference type="NCBIfam" id="TIGR00006">
    <property type="entry name" value="16S rRNA (cytosine(1402)-N(4))-methyltransferase RsmH"/>
    <property type="match status" value="1"/>
</dbReference>
<comment type="function">
    <text evidence="7">Specifically methylates the N4 position of cytidine in position 1402 (C1402) of 16S rRNA.</text>
</comment>
<evidence type="ECO:0000313" key="9">
    <source>
        <dbReference type="Proteomes" id="UP000035036"/>
    </source>
</evidence>
<comment type="similarity">
    <text evidence="1 7">Belongs to the methyltransferase superfamily. RsmH family.</text>
</comment>
<dbReference type="PIRSF" id="PIRSF004486">
    <property type="entry name" value="MraW"/>
    <property type="match status" value="1"/>
</dbReference>
<sequence>MSSTAGGHVPVMPDEVIAYLAPRSAGLYLDGTLGGAGHARLLLEASSPDGRLVGLDRDPAAITRAQDVLAPFADRIDLRHCNFAQMEQVARELGIDGFDGILLDLGVSSYQLDEAERGFSFRADAPLDMRMDDSTGLTAAEVLAGEDEKELARIFREFGEERYARRIARRIVAQREQEPLVSTGQLAELVRDAVPGGHVPARIHPATRVFQALRIYVNDELRFVEQGLEQAVSLLRPGGRLVVISFHSLEDRRVKHFFRELATGCTCPPRIPMCVCGKQPSVRLLTRRGVRAGESEIAFNSRSRSAILRAVEKLPPQEL</sequence>
<evidence type="ECO:0000256" key="5">
    <source>
        <dbReference type="ARBA" id="ARBA00022679"/>
    </source>
</evidence>
<dbReference type="GO" id="GO:0005737">
    <property type="term" value="C:cytoplasm"/>
    <property type="evidence" value="ECO:0007669"/>
    <property type="project" value="UniProtKB-SubCell"/>
</dbReference>
<dbReference type="AlphaFoldDB" id="A0A0B5FUK6"/>
<keyword evidence="6 7" id="KW-0949">S-adenosyl-L-methionine</keyword>
<evidence type="ECO:0000256" key="4">
    <source>
        <dbReference type="ARBA" id="ARBA00022603"/>
    </source>
</evidence>
<dbReference type="InterPro" id="IPR002903">
    <property type="entry name" value="RsmH"/>
</dbReference>
<protein>
    <recommendedName>
        <fullName evidence="7">Ribosomal RNA small subunit methyltransferase H</fullName>
        <ecNumber evidence="7">2.1.1.199</ecNumber>
    </recommendedName>
    <alternativeName>
        <fullName evidence="7">16S rRNA m(4)C1402 methyltransferase</fullName>
    </alternativeName>
    <alternativeName>
        <fullName evidence="7">rRNA (cytosine-N(4)-)-methyltransferase RsmH</fullName>
    </alternativeName>
</protein>
<gene>
    <name evidence="7" type="primary">rsmH</name>
    <name evidence="8" type="ORF">GSUB_13030</name>
</gene>
<dbReference type="HAMAP" id="MF_01007">
    <property type="entry name" value="16SrRNA_methyltr_H"/>
    <property type="match status" value="1"/>
</dbReference>
<dbReference type="OrthoDB" id="9806637at2"/>
<feature type="binding site" evidence="7">
    <location>
        <begin position="36"/>
        <end position="38"/>
    </location>
    <ligand>
        <name>S-adenosyl-L-methionine</name>
        <dbReference type="ChEBI" id="CHEBI:59789"/>
    </ligand>
</feature>
<comment type="subcellular location">
    <subcellularLocation>
        <location evidence="7">Cytoplasm</location>
    </subcellularLocation>
</comment>
<dbReference type="Proteomes" id="UP000035036">
    <property type="component" value="Chromosome"/>
</dbReference>
<name>A0A0B5FUK6_9BACT</name>
<dbReference type="EC" id="2.1.1.199" evidence="7"/>
<dbReference type="STRING" id="483547.GSUB_13030"/>
<dbReference type="RefSeq" id="WP_040201168.1">
    <property type="nucleotide sequence ID" value="NZ_CP010311.1"/>
</dbReference>
<organism evidence="8 9">
    <name type="scientific">Geoalkalibacter subterraneus</name>
    <dbReference type="NCBI Taxonomy" id="483547"/>
    <lineage>
        <taxon>Bacteria</taxon>
        <taxon>Pseudomonadati</taxon>
        <taxon>Thermodesulfobacteriota</taxon>
        <taxon>Desulfuromonadia</taxon>
        <taxon>Desulfuromonadales</taxon>
        <taxon>Geoalkalibacteraceae</taxon>
        <taxon>Geoalkalibacter</taxon>
    </lineage>
</organism>
<keyword evidence="5 7" id="KW-0808">Transferase</keyword>
<evidence type="ECO:0000256" key="3">
    <source>
        <dbReference type="ARBA" id="ARBA00022552"/>
    </source>
</evidence>
<dbReference type="PANTHER" id="PTHR11265:SF0">
    <property type="entry name" value="12S RRNA N4-METHYLCYTIDINE METHYLTRANSFERASE"/>
    <property type="match status" value="1"/>
</dbReference>
<dbReference type="InterPro" id="IPR023397">
    <property type="entry name" value="SAM-dep_MeTrfase_MraW_recog"/>
</dbReference>
<evidence type="ECO:0000256" key="2">
    <source>
        <dbReference type="ARBA" id="ARBA00022490"/>
    </source>
</evidence>
<dbReference type="HOGENOM" id="CLU_038422_2_0_7"/>
<dbReference type="SUPFAM" id="SSF53335">
    <property type="entry name" value="S-adenosyl-L-methionine-dependent methyltransferases"/>
    <property type="match status" value="1"/>
</dbReference>
<evidence type="ECO:0000313" key="8">
    <source>
        <dbReference type="EMBL" id="AJF07296.1"/>
    </source>
</evidence>
<feature type="binding site" evidence="7">
    <location>
        <position position="83"/>
    </location>
    <ligand>
        <name>S-adenosyl-L-methionine</name>
        <dbReference type="ChEBI" id="CHEBI:59789"/>
    </ligand>
</feature>
<dbReference type="Pfam" id="PF01795">
    <property type="entry name" value="Methyltransf_5"/>
    <property type="match status" value="1"/>
</dbReference>
<evidence type="ECO:0000256" key="7">
    <source>
        <dbReference type="HAMAP-Rule" id="MF_01007"/>
    </source>
</evidence>
<dbReference type="EMBL" id="CP010311">
    <property type="protein sequence ID" value="AJF07296.1"/>
    <property type="molecule type" value="Genomic_DNA"/>
</dbReference>
<accession>A0A0B5FUK6</accession>
<proteinExistence type="inferred from homology"/>
<feature type="binding site" evidence="7">
    <location>
        <position position="56"/>
    </location>
    <ligand>
        <name>S-adenosyl-L-methionine</name>
        <dbReference type="ChEBI" id="CHEBI:59789"/>
    </ligand>
</feature>
<evidence type="ECO:0000256" key="1">
    <source>
        <dbReference type="ARBA" id="ARBA00010396"/>
    </source>
</evidence>
<keyword evidence="2 7" id="KW-0963">Cytoplasm</keyword>
<keyword evidence="9" id="KW-1185">Reference proteome</keyword>
<dbReference type="Gene3D" id="3.40.50.150">
    <property type="entry name" value="Vaccinia Virus protein VP39"/>
    <property type="match status" value="1"/>
</dbReference>
<feature type="binding site" evidence="7">
    <location>
        <position position="104"/>
    </location>
    <ligand>
        <name>S-adenosyl-L-methionine</name>
        <dbReference type="ChEBI" id="CHEBI:59789"/>
    </ligand>
</feature>
<keyword evidence="4 7" id="KW-0489">Methyltransferase</keyword>
<dbReference type="KEGG" id="gsb:GSUB_13030"/>
<dbReference type="InterPro" id="IPR029063">
    <property type="entry name" value="SAM-dependent_MTases_sf"/>
</dbReference>
<evidence type="ECO:0000256" key="6">
    <source>
        <dbReference type="ARBA" id="ARBA00022691"/>
    </source>
</evidence>